<protein>
    <submittedName>
        <fullName evidence="1">Uncharacterized protein</fullName>
    </submittedName>
</protein>
<dbReference type="InParanoid" id="E9HSV2"/>
<dbReference type="KEGG" id="dpx:DAPPUDRAFT_265090"/>
<keyword evidence="2" id="KW-1185">Reference proteome</keyword>
<gene>
    <name evidence="1" type="ORF">DAPPUDRAFT_265090</name>
</gene>
<organism evidence="1 2">
    <name type="scientific">Daphnia pulex</name>
    <name type="common">Water flea</name>
    <dbReference type="NCBI Taxonomy" id="6669"/>
    <lineage>
        <taxon>Eukaryota</taxon>
        <taxon>Metazoa</taxon>
        <taxon>Ecdysozoa</taxon>
        <taxon>Arthropoda</taxon>
        <taxon>Crustacea</taxon>
        <taxon>Branchiopoda</taxon>
        <taxon>Diplostraca</taxon>
        <taxon>Cladocera</taxon>
        <taxon>Anomopoda</taxon>
        <taxon>Daphniidae</taxon>
        <taxon>Daphnia</taxon>
    </lineage>
</organism>
<proteinExistence type="predicted"/>
<dbReference type="HOGENOM" id="CLU_1919158_0_0_1"/>
<evidence type="ECO:0000313" key="1">
    <source>
        <dbReference type="EMBL" id="EFX65181.1"/>
    </source>
</evidence>
<evidence type="ECO:0000313" key="2">
    <source>
        <dbReference type="Proteomes" id="UP000000305"/>
    </source>
</evidence>
<dbReference type="AlphaFoldDB" id="E9HSV2"/>
<dbReference type="EMBL" id="GL732758">
    <property type="protein sequence ID" value="EFX65181.1"/>
    <property type="molecule type" value="Genomic_DNA"/>
</dbReference>
<name>E9HSV2_DAPPU</name>
<reference evidence="1 2" key="1">
    <citation type="journal article" date="2011" name="Science">
        <title>The ecoresponsive genome of Daphnia pulex.</title>
        <authorList>
            <person name="Colbourne J.K."/>
            <person name="Pfrender M.E."/>
            <person name="Gilbert D."/>
            <person name="Thomas W.K."/>
            <person name="Tucker A."/>
            <person name="Oakley T.H."/>
            <person name="Tokishita S."/>
            <person name="Aerts A."/>
            <person name="Arnold G.J."/>
            <person name="Basu M.K."/>
            <person name="Bauer D.J."/>
            <person name="Caceres C.E."/>
            <person name="Carmel L."/>
            <person name="Casola C."/>
            <person name="Choi J.H."/>
            <person name="Detter J.C."/>
            <person name="Dong Q."/>
            <person name="Dusheyko S."/>
            <person name="Eads B.D."/>
            <person name="Frohlich T."/>
            <person name="Geiler-Samerotte K.A."/>
            <person name="Gerlach D."/>
            <person name="Hatcher P."/>
            <person name="Jogdeo S."/>
            <person name="Krijgsveld J."/>
            <person name="Kriventseva E.V."/>
            <person name="Kultz D."/>
            <person name="Laforsch C."/>
            <person name="Lindquist E."/>
            <person name="Lopez J."/>
            <person name="Manak J.R."/>
            <person name="Muller J."/>
            <person name="Pangilinan J."/>
            <person name="Patwardhan R.P."/>
            <person name="Pitluck S."/>
            <person name="Pritham E.J."/>
            <person name="Rechtsteiner A."/>
            <person name="Rho M."/>
            <person name="Rogozin I.B."/>
            <person name="Sakarya O."/>
            <person name="Salamov A."/>
            <person name="Schaack S."/>
            <person name="Shapiro H."/>
            <person name="Shiga Y."/>
            <person name="Skalitzky C."/>
            <person name="Smith Z."/>
            <person name="Souvorov A."/>
            <person name="Sung W."/>
            <person name="Tang Z."/>
            <person name="Tsuchiya D."/>
            <person name="Tu H."/>
            <person name="Vos H."/>
            <person name="Wang M."/>
            <person name="Wolf Y.I."/>
            <person name="Yamagata H."/>
            <person name="Yamada T."/>
            <person name="Ye Y."/>
            <person name="Shaw J.R."/>
            <person name="Andrews J."/>
            <person name="Crease T.J."/>
            <person name="Tang H."/>
            <person name="Lucas S.M."/>
            <person name="Robertson H.M."/>
            <person name="Bork P."/>
            <person name="Koonin E.V."/>
            <person name="Zdobnov E.M."/>
            <person name="Grigoriev I.V."/>
            <person name="Lynch M."/>
            <person name="Boore J.L."/>
        </authorList>
    </citation>
    <scope>NUCLEOTIDE SEQUENCE [LARGE SCALE GENOMIC DNA]</scope>
</reference>
<dbReference type="STRING" id="6669.E9HSV2"/>
<sequence>MKVDFFGVGEIDVLESVNGILKSQIRDVLYAPSIGNNKISVGAITNKGTDIHFAGSQALIVRKDIIEVTAKRVGKSLFLLNISIVTADVASVARSAKNSLQEWHQCLAHRLPDHHQDGRKWSGRRPPLKARS</sequence>
<dbReference type="PhylomeDB" id="E9HSV2"/>
<accession>E9HSV2</accession>
<dbReference type="OrthoDB" id="8060515at2759"/>
<dbReference type="Proteomes" id="UP000000305">
    <property type="component" value="Unassembled WGS sequence"/>
</dbReference>